<protein>
    <recommendedName>
        <fullName evidence="9">Holliday junction branch migration complex subunit RuvB</fullName>
        <ecNumber evidence="9">3.6.4.-</ecNumber>
    </recommendedName>
</protein>
<dbReference type="InterPro" id="IPR036388">
    <property type="entry name" value="WH-like_DNA-bd_sf"/>
</dbReference>
<dbReference type="Pfam" id="PF05496">
    <property type="entry name" value="RuvB_N"/>
    <property type="match status" value="1"/>
</dbReference>
<evidence type="ECO:0000313" key="11">
    <source>
        <dbReference type="EMBL" id="KPH77096.1"/>
    </source>
</evidence>
<dbReference type="CDD" id="cd00009">
    <property type="entry name" value="AAA"/>
    <property type="match status" value="1"/>
</dbReference>
<evidence type="ECO:0000313" key="12">
    <source>
        <dbReference type="Proteomes" id="UP000037854"/>
    </source>
</evidence>
<evidence type="ECO:0000256" key="9">
    <source>
        <dbReference type="HAMAP-Rule" id="MF_00016"/>
    </source>
</evidence>
<dbReference type="InterPro" id="IPR027417">
    <property type="entry name" value="P-loop_NTPase"/>
</dbReference>
<keyword evidence="11" id="KW-0347">Helicase</keyword>
<comment type="similarity">
    <text evidence="9">Belongs to the RuvB family.</text>
</comment>
<dbReference type="NCBIfam" id="TIGR00635">
    <property type="entry name" value="ruvB"/>
    <property type="match status" value="1"/>
</dbReference>
<dbReference type="PANTHER" id="PTHR42848">
    <property type="match status" value="1"/>
</dbReference>
<dbReference type="Gene3D" id="1.10.10.10">
    <property type="entry name" value="Winged helix-like DNA-binding domain superfamily/Winged helix DNA-binding domain"/>
    <property type="match status" value="1"/>
</dbReference>
<comment type="catalytic activity">
    <reaction evidence="9">
        <text>ATP + H2O = ADP + phosphate + H(+)</text>
        <dbReference type="Rhea" id="RHEA:13065"/>
        <dbReference type="ChEBI" id="CHEBI:15377"/>
        <dbReference type="ChEBI" id="CHEBI:15378"/>
        <dbReference type="ChEBI" id="CHEBI:30616"/>
        <dbReference type="ChEBI" id="CHEBI:43474"/>
        <dbReference type="ChEBI" id="CHEBI:456216"/>
    </reaction>
</comment>
<dbReference type="SMART" id="SM00382">
    <property type="entry name" value="AAA"/>
    <property type="match status" value="1"/>
</dbReference>
<feature type="binding site" evidence="9">
    <location>
        <position position="66"/>
    </location>
    <ligand>
        <name>ATP</name>
        <dbReference type="ChEBI" id="CHEBI:30616"/>
    </ligand>
</feature>
<gene>
    <name evidence="9" type="primary">ruvB</name>
    <name evidence="11" type="ORF">AFL42_04235</name>
</gene>
<evidence type="ECO:0000256" key="7">
    <source>
        <dbReference type="ARBA" id="ARBA00023172"/>
    </source>
</evidence>
<dbReference type="InterPro" id="IPR036390">
    <property type="entry name" value="WH_DNA-bd_sf"/>
</dbReference>
<feature type="binding site" evidence="9">
    <location>
        <position position="219"/>
    </location>
    <ligand>
        <name>ATP</name>
        <dbReference type="ChEBI" id="CHEBI:30616"/>
    </ligand>
</feature>
<reference evidence="11 12" key="1">
    <citation type="submission" date="2015-07" db="EMBL/GenBank/DDBJ databases">
        <title>High-quality draft genome sequence of Oceanobacillus caeni HM6, a bacillus isolated from a human feces.</title>
        <authorList>
            <person name="Kumar J."/>
            <person name="Verma M.K."/>
            <person name="Pandey R."/>
            <person name="Bhambi M."/>
            <person name="Chauhan N."/>
        </authorList>
    </citation>
    <scope>NUCLEOTIDE SEQUENCE [LARGE SCALE GENOMIC DNA]</scope>
    <source>
        <strain evidence="11 12">HM6</strain>
    </source>
</reference>
<keyword evidence="7 9" id="KW-0233">DNA recombination</keyword>
<feature type="binding site" evidence="9">
    <location>
        <position position="311"/>
    </location>
    <ligand>
        <name>DNA</name>
        <dbReference type="ChEBI" id="CHEBI:16991"/>
    </ligand>
</feature>
<keyword evidence="2 9" id="KW-0547">Nucleotide-binding</keyword>
<accession>A0ABR5MLR4</accession>
<dbReference type="InterPro" id="IPR003593">
    <property type="entry name" value="AAA+_ATPase"/>
</dbReference>
<dbReference type="Gene3D" id="3.40.50.300">
    <property type="entry name" value="P-loop containing nucleotide triphosphate hydrolases"/>
    <property type="match status" value="1"/>
</dbReference>
<feature type="binding site" evidence="9">
    <location>
        <begin position="129"/>
        <end position="131"/>
    </location>
    <ligand>
        <name>ATP</name>
        <dbReference type="ChEBI" id="CHEBI:30616"/>
    </ligand>
</feature>
<sequence length="334" mass="37186">MDERMVAGEMQDDDLSIEQSLRPIRLNQYIGQDKVKENLQIFIKAAKMREEPLDHVLLYGPPGLGKTTLAAIIANEMGVHFRSTSGPAIERAGDLAAILSSLEPGDVLFIDEIHRLPRTVEEVLYPAMEDFFLDIVIGTGPSARSVRIDLPPFTLVGATTRAGLLSAPLRDRFGVLSRLEFYDANHLQSIVERTAEIFQTSITKEAAFEVAKRSRGTPRIANRLLKRIRDISQVKGEEEISLETTNQALNMLQVDEVGLDHTDHKLLKGIIEGFRGGPVGLDTIAATIGEESQTIEDVYEPYLLQLGFIQRTPRGRVVTDKAYQHFGMKGHEDK</sequence>
<evidence type="ECO:0000256" key="8">
    <source>
        <dbReference type="ARBA" id="ARBA00023204"/>
    </source>
</evidence>
<keyword evidence="3 9" id="KW-0227">DNA damage</keyword>
<proteinExistence type="inferred from homology"/>
<evidence type="ECO:0000259" key="10">
    <source>
        <dbReference type="SMART" id="SM00382"/>
    </source>
</evidence>
<organism evidence="11 12">
    <name type="scientific">Oceanobacillus caeni</name>
    <dbReference type="NCBI Taxonomy" id="405946"/>
    <lineage>
        <taxon>Bacteria</taxon>
        <taxon>Bacillati</taxon>
        <taxon>Bacillota</taxon>
        <taxon>Bacilli</taxon>
        <taxon>Bacillales</taxon>
        <taxon>Bacillaceae</taxon>
        <taxon>Oceanobacillus</taxon>
    </lineage>
</organism>
<dbReference type="PANTHER" id="PTHR42848:SF1">
    <property type="entry name" value="HOLLIDAY JUNCTION BRANCH MIGRATION COMPLEX SUBUNIT RUVB"/>
    <property type="match status" value="1"/>
</dbReference>
<keyword evidence="4 9" id="KW-0378">Hydrolase</keyword>
<feature type="region of interest" description="Small ATPAse domain (RuvB-S)" evidence="9">
    <location>
        <begin position="183"/>
        <end position="253"/>
    </location>
</feature>
<feature type="binding site" evidence="9">
    <location>
        <position position="67"/>
    </location>
    <ligand>
        <name>Mg(2+)</name>
        <dbReference type="ChEBI" id="CHEBI:18420"/>
    </ligand>
</feature>
<feature type="binding site" evidence="9">
    <location>
        <position position="316"/>
    </location>
    <ligand>
        <name>DNA</name>
        <dbReference type="ChEBI" id="CHEBI:16991"/>
    </ligand>
</feature>
<evidence type="ECO:0000256" key="6">
    <source>
        <dbReference type="ARBA" id="ARBA00023125"/>
    </source>
</evidence>
<dbReference type="InterPro" id="IPR041445">
    <property type="entry name" value="AAA_lid_4"/>
</dbReference>
<comment type="caution">
    <text evidence="11">The sequence shown here is derived from an EMBL/GenBank/DDBJ whole genome shotgun (WGS) entry which is preliminary data.</text>
</comment>
<evidence type="ECO:0000256" key="1">
    <source>
        <dbReference type="ARBA" id="ARBA00022490"/>
    </source>
</evidence>
<dbReference type="Pfam" id="PF17864">
    <property type="entry name" value="AAA_lid_4"/>
    <property type="match status" value="1"/>
</dbReference>
<dbReference type="InterPro" id="IPR008824">
    <property type="entry name" value="RuvB-like_N"/>
</dbReference>
<feature type="domain" description="AAA+ ATPase" evidence="10">
    <location>
        <begin position="52"/>
        <end position="183"/>
    </location>
</feature>
<evidence type="ECO:0000256" key="5">
    <source>
        <dbReference type="ARBA" id="ARBA00022840"/>
    </source>
</evidence>
<dbReference type="Proteomes" id="UP000037854">
    <property type="component" value="Unassembled WGS sequence"/>
</dbReference>
<dbReference type="NCBIfam" id="NF000868">
    <property type="entry name" value="PRK00080.1"/>
    <property type="match status" value="1"/>
</dbReference>
<feature type="binding site" evidence="9">
    <location>
        <position position="68"/>
    </location>
    <ligand>
        <name>ATP</name>
        <dbReference type="ChEBI" id="CHEBI:30616"/>
    </ligand>
</feature>
<evidence type="ECO:0000256" key="3">
    <source>
        <dbReference type="ARBA" id="ARBA00022763"/>
    </source>
</evidence>
<feature type="binding site" evidence="9">
    <location>
        <position position="63"/>
    </location>
    <ligand>
        <name>ATP</name>
        <dbReference type="ChEBI" id="CHEBI:30616"/>
    </ligand>
</feature>
<keyword evidence="6 9" id="KW-0238">DNA-binding</keyword>
<dbReference type="EC" id="3.6.4.-" evidence="9"/>
<comment type="caution">
    <text evidence="9">Lacks conserved residue(s) required for the propagation of feature annotation.</text>
</comment>
<comment type="function">
    <text evidence="9">The RuvA-RuvB-RuvC complex processes Holliday junction (HJ) DNA during genetic recombination and DNA repair, while the RuvA-RuvB complex plays an important role in the rescue of blocked DNA replication forks via replication fork reversal (RFR). RuvA specifically binds to HJ cruciform DNA, conferring on it an open structure. The RuvB hexamer acts as an ATP-dependent pump, pulling dsDNA into and through the RuvAB complex. RuvB forms 2 homohexamers on either side of HJ DNA bound by 1 or 2 RuvA tetramers; 4 subunits per hexamer contact DNA at a time. Coordinated motions by a converter formed by DNA-disengaged RuvB subunits stimulates ATP hydrolysis and nucleotide exchange. Immobilization of the converter enables RuvB to convert the ATP-contained energy into a lever motion, pulling 2 nucleotides of DNA out of the RuvA tetramer per ATP hydrolyzed, thus driving DNA branch migration. The RuvB motors rotate together with the DNA substrate, which together with the progressing nucleotide cycle form the mechanistic basis for DNA recombination by continuous HJ branch migration. Branch migration allows RuvC to scan DNA until it finds its consensus sequence, where it cleaves and resolves cruciform DNA.</text>
</comment>
<feature type="binding site" evidence="9">
    <location>
        <position position="182"/>
    </location>
    <ligand>
        <name>ATP</name>
        <dbReference type="ChEBI" id="CHEBI:30616"/>
    </ligand>
</feature>
<feature type="region of interest" description="Large ATPase domain (RuvB-L)" evidence="9">
    <location>
        <begin position="2"/>
        <end position="182"/>
    </location>
</feature>
<dbReference type="Pfam" id="PF05491">
    <property type="entry name" value="WHD_RuvB"/>
    <property type="match status" value="1"/>
</dbReference>
<keyword evidence="1 9" id="KW-0963">Cytoplasm</keyword>
<feature type="binding site" evidence="9">
    <location>
        <position position="22"/>
    </location>
    <ligand>
        <name>ATP</name>
        <dbReference type="ChEBI" id="CHEBI:30616"/>
    </ligand>
</feature>
<name>A0ABR5MLR4_9BACI</name>
<feature type="binding site" evidence="9">
    <location>
        <position position="172"/>
    </location>
    <ligand>
        <name>ATP</name>
        <dbReference type="ChEBI" id="CHEBI:30616"/>
    </ligand>
</feature>
<dbReference type="SUPFAM" id="SSF52540">
    <property type="entry name" value="P-loop containing nucleoside triphosphate hydrolases"/>
    <property type="match status" value="1"/>
</dbReference>
<dbReference type="HAMAP" id="MF_00016">
    <property type="entry name" value="DNA_HJ_migration_RuvB"/>
    <property type="match status" value="1"/>
</dbReference>
<evidence type="ECO:0000256" key="4">
    <source>
        <dbReference type="ARBA" id="ARBA00022801"/>
    </source>
</evidence>
<comment type="domain">
    <text evidence="9">Has 3 domains, the large (RuvB-L) and small ATPase (RuvB-S) domains and the C-terminal head (RuvB-H) domain. The head domain binds DNA, while the ATPase domains jointly bind ATP, ADP or are empty depending on the state of the subunit in the translocation cycle. During a single DNA translocation step the structure of each domain remains the same, but their relative positions change.</text>
</comment>
<dbReference type="EMBL" id="LGTK01000009">
    <property type="protein sequence ID" value="KPH77096.1"/>
    <property type="molecule type" value="Genomic_DNA"/>
</dbReference>
<dbReference type="RefSeq" id="WP_047183731.1">
    <property type="nucleotide sequence ID" value="NZ_JAHHXM010000002.1"/>
</dbReference>
<dbReference type="SUPFAM" id="SSF46785">
    <property type="entry name" value="Winged helix' DNA-binding domain"/>
    <property type="match status" value="1"/>
</dbReference>
<keyword evidence="8 9" id="KW-0234">DNA repair</keyword>
<feature type="binding site" evidence="9">
    <location>
        <position position="67"/>
    </location>
    <ligand>
        <name>ATP</name>
        <dbReference type="ChEBI" id="CHEBI:30616"/>
    </ligand>
</feature>
<keyword evidence="12" id="KW-1185">Reference proteome</keyword>
<evidence type="ECO:0000256" key="2">
    <source>
        <dbReference type="ARBA" id="ARBA00022741"/>
    </source>
</evidence>
<dbReference type="GO" id="GO:0004386">
    <property type="term" value="F:helicase activity"/>
    <property type="evidence" value="ECO:0007669"/>
    <property type="project" value="UniProtKB-KW"/>
</dbReference>
<feature type="binding site" evidence="9">
    <location>
        <position position="21"/>
    </location>
    <ligand>
        <name>ATP</name>
        <dbReference type="ChEBI" id="CHEBI:30616"/>
    </ligand>
</feature>
<dbReference type="InterPro" id="IPR004605">
    <property type="entry name" value="DNA_helicase_Holl-junc_RuvB"/>
</dbReference>
<comment type="subcellular location">
    <subcellularLocation>
        <location evidence="9">Cytoplasm</location>
    </subcellularLocation>
</comment>
<dbReference type="InterPro" id="IPR008823">
    <property type="entry name" value="RuvB_wg_C"/>
</dbReference>
<comment type="subunit">
    <text evidence="9">Homohexamer. Forms an RuvA(8)-RuvB(12)-Holliday junction (HJ) complex. HJ DNA is sandwiched between 2 RuvA tetramers; dsDNA enters through RuvA and exits via RuvB. An RuvB hexamer assembles on each DNA strand where it exits the tetramer. Each RuvB hexamer is contacted by two RuvA subunits (via domain III) on 2 adjacent RuvB subunits; this complex drives branch migration. In the full resolvosome a probable DNA-RuvA(4)-RuvB(12)-RuvC(2) complex forms which resolves the HJ.</text>
</comment>
<keyword evidence="5 9" id="KW-0067">ATP-binding</keyword>
<feature type="region of interest" description="Head domain (RuvB-H)" evidence="9">
    <location>
        <begin position="256"/>
        <end position="334"/>
    </location>
</feature>
<dbReference type="Gene3D" id="1.10.8.60">
    <property type="match status" value="1"/>
</dbReference>